<dbReference type="EMBL" id="CACRZD030000017">
    <property type="protein sequence ID" value="CAA6673192.1"/>
    <property type="molecule type" value="Genomic_DNA"/>
</dbReference>
<dbReference type="EMBL" id="LR743604">
    <property type="protein sequence ID" value="CAA2634149.1"/>
    <property type="molecule type" value="Genomic_DNA"/>
</dbReference>
<proteinExistence type="predicted"/>
<dbReference type="PANTHER" id="PTHR33294">
    <property type="entry name" value="AWPM-19-LIKE FAMILY PROTEIN"/>
    <property type="match status" value="1"/>
</dbReference>
<dbReference type="PANTHER" id="PTHR33294:SF6">
    <property type="entry name" value="AWPM-19-LIKE FAMILY PROTEIN"/>
    <property type="match status" value="1"/>
</dbReference>
<organism evidence="2">
    <name type="scientific">Spirodela intermedia</name>
    <name type="common">Intermediate duckweed</name>
    <dbReference type="NCBI Taxonomy" id="51605"/>
    <lineage>
        <taxon>Eukaryota</taxon>
        <taxon>Viridiplantae</taxon>
        <taxon>Streptophyta</taxon>
        <taxon>Embryophyta</taxon>
        <taxon>Tracheophyta</taxon>
        <taxon>Spermatophyta</taxon>
        <taxon>Magnoliopsida</taxon>
        <taxon>Liliopsida</taxon>
        <taxon>Araceae</taxon>
        <taxon>Lemnoideae</taxon>
        <taxon>Spirodela</taxon>
    </lineage>
</organism>
<feature type="transmembrane region" description="Helical" evidence="1">
    <location>
        <begin position="57"/>
        <end position="85"/>
    </location>
</feature>
<sequence>MAENSGLRPVAALLLVLNFCMYVCVAVIGGWALNVAIDRGFIIGPGLQLPAHFSPVFFPIGNAASGFFVIFALLAGVVGAAAAVAGVGNLRSWNRETAPAAMAAALVAWALTLLAMGLACKEIHLEGRNAPLRTMEAFIIILSATQLFYVATIHGASAIPPRHG</sequence>
<feature type="transmembrane region" description="Helical" evidence="1">
    <location>
        <begin position="97"/>
        <end position="118"/>
    </location>
</feature>
<keyword evidence="3" id="KW-1185">Reference proteome</keyword>
<evidence type="ECO:0000313" key="3">
    <source>
        <dbReference type="Proteomes" id="UP001189122"/>
    </source>
</evidence>
<reference evidence="2 3" key="1">
    <citation type="submission" date="2019-12" db="EMBL/GenBank/DDBJ databases">
        <authorList>
            <person name="Scholz U."/>
            <person name="Mascher M."/>
            <person name="Fiebig A."/>
        </authorList>
    </citation>
    <scope>NUCLEOTIDE SEQUENCE</scope>
</reference>
<feature type="transmembrane region" description="Helical" evidence="1">
    <location>
        <begin position="12"/>
        <end position="37"/>
    </location>
</feature>
<keyword evidence="1" id="KW-0812">Transmembrane</keyword>
<accession>A0A7I8JUQ6</accession>
<name>A0A7I8JUQ6_SPIIN</name>
<gene>
    <name evidence="2" type="ORF">SI7747_17019608</name>
</gene>
<dbReference type="InterPro" id="IPR008390">
    <property type="entry name" value="AWPM-19"/>
</dbReference>
<keyword evidence="1" id="KW-1133">Transmembrane helix</keyword>
<feature type="transmembrane region" description="Helical" evidence="1">
    <location>
        <begin position="138"/>
        <end position="159"/>
    </location>
</feature>
<keyword evidence="1" id="KW-0472">Membrane</keyword>
<dbReference type="Proteomes" id="UP001189122">
    <property type="component" value="Unassembled WGS sequence"/>
</dbReference>
<dbReference type="AlphaFoldDB" id="A0A7I8JUQ6"/>
<evidence type="ECO:0000256" key="1">
    <source>
        <dbReference type="SAM" id="Phobius"/>
    </source>
</evidence>
<dbReference type="Pfam" id="PF05512">
    <property type="entry name" value="AWPM-19"/>
    <property type="match status" value="1"/>
</dbReference>
<protein>
    <submittedName>
        <fullName evidence="2">Uncharacterized protein</fullName>
    </submittedName>
</protein>
<evidence type="ECO:0000313" key="2">
    <source>
        <dbReference type="EMBL" id="CAA2634149.1"/>
    </source>
</evidence>